<dbReference type="Pfam" id="PF15811">
    <property type="entry name" value="SVIP"/>
    <property type="match status" value="1"/>
</dbReference>
<protein>
    <submittedName>
        <fullName evidence="6">Uncharacterized protein</fullName>
    </submittedName>
</protein>
<evidence type="ECO:0000313" key="6">
    <source>
        <dbReference type="EMBL" id="KAG8200505.1"/>
    </source>
</evidence>
<feature type="compositionally biased region" description="Basic and acidic residues" evidence="5">
    <location>
        <begin position="88"/>
        <end position="98"/>
    </location>
</feature>
<sequence>MWNKISQVAGLAASEAEDDKTEETQSTMEDKEHLEHQELLIQQLKDIVRTNEKSLQDKTKEYDELASKFQKFKLQSKAKISHLSSQIKDQEKSTKKEDCEFDDTSSSDSSDQSHRGKLLLFKKQLEQVKKQLELKEKECKNISESYEKRVTDLELQLNEKNILISTMADAETKAKLSESSVEKSPKKESSVQEMYAQIVYKDSKIMELNNQILEHEKQIMDLQEHIKEKDEVLQQRSRAIQLMADDMNRKGKSVVSELDETREQMKIMQQNFSSNEGDWKLEMDKYRIRISELEKEISEMDKKLKSSEVFVKNLESTRYELTLKNEELQKKMASVQESAAKQCELYNKEIGVEVETWKKNCDAEKQKVAELQKTLDEMNSQSDNKVLKARVKERTKFKALERELNELKKANEEKPKETLVLEQRVAELEEEKGSLQLKLIEIEDQVSQLEKLKAENKILHENVEEGLNKIRNFEKQIILLTEDREKWEAKFETLNESYNELTDKLNVTVRERVDLQEKITILLSSQEKAEIGYNELKYEHSYLENMFKEVSENYQIMKDQKVTFELKNIELEEIKEKDEKKIKDLHSRILQLQESFSDDSKPDIQLEKENLELKDKLRTLSDDFKELKIKNSSLLSQIDTLQIQLAEERNEHSSKLKETTEKMNDLNIQYQEVMKTLTNTTLECEGKEKAVQYLDKKYQEVMKTLTNKTLECEEKDKTFQELVHQLEEKQSGHSKEMEKVLKKLSDIESKFEKVSHSLNEKTVECTEKEKIVKELENNLKQIQNDVSSMLAHFDVKNINDCINYIVQKDAEYSKLEKDYNRKQTERNSMRLELVDNRDEIVKLNSKLEKLEFLLEKRDEELKDLGNILEDFQRSISEKEAAIVSLSSEIEQKTTTLNSLTEAYKEQSQLLKAVNITKNNLTEELEALKASHFSNQEKNNANTSSLLEQISELETEIASLRDELLTKQNTIEELNNDVSRLNCEIIIKTQAVDELSNDNSKFNSDISRLNSEIITKNDAIDKLNSDVSKLNSEVITKNETIDELNQNVSKLSNEVIQKQKVTEQLNSNLDSLKGSNTKVLSEIEEQKNLLLQKEGLIDNLKTVVTTNENLFSSLKAEHESLKNSFAEKVAELSSIKEKLEELENFSTSKSEELSNVNEKLQRSVITLDEREEELKVLKNKNELLEEEKLHSKLSLTEKDQNHQQILSDKLQLENDLQKLQNENKSLMSTLNEKANELELNMSTINKIFNSVKTNDKEAKDFLKELFKNKNKLAKFAKKWFSLLSDKQNLEGEISHSKQRISELENLIEMQKGHIKEINLSVEKSEKLSSDKSKTIEKMESDIELLCEIRSKLEDQISHEQQDMQLLNEEKTRLQAELSTLKEKYLSECKTLGEDLSSLQKELQDSKTVIADLQTDNSKLADQLNNFKESLKSCEIKEKQQEEEINMSKEKYLHLESTVMELNDIKQSLEQKIHSLEEDFTQSIGKHTEEKSTLESLHQNLMLQNENILKANNALQDKIDHFENEKHLNECSASELRNLMSEKDIHISDLTAQLSTLTEKVTFLEKDIHQRQITHEKYIESIETKLRFYQKCKHHYYTILENLKNHQQISVDISFLGTVDLNMESLSELTELSDNAVKDAVKHLTDLQHSNSQYRLMEDSLKQLQAENENLSYECDSLKTNLTNFAEILHQISEQNNNKFTMVMSQFDYKENALININSKFTQLNNVLNCQKNRITSLESDLSFKVKELQRSQELLLKLEEEMNTLTIKTEGISKETSLSIQKYEERISELNASLENFTCDLNALHSSFQLKQTELANCISNNEELQNILRSKEAQISQICQEQQNSNNSVLVLQSNLQDANLTISRLEEQIQTLNNQISEHELEPHVLESSNNVSNRLQVEVESLRQQLASYEEEKTSLKQHIDNTNLQLQSLLNEKSGLEDNIEQMQHQLNDVIETNLNLTSSLEESKLSVIHHQKIIENLEKKHSECLLTYEKTVEELGKIKLEKAALESNKNMNLNKIITLEENIKTFTNIVAEISVFFNFANSESKPDLQIMNEHLENDESFTELFAKLEESIENFKKSQVNNRNELLNTIKDLEYKNEKLSKALEESKKQPKQSIDLNVQSKDITITPSDFNTTLETNLMQQQAPADAKSLDFLTLENENKTLKQEINEYKIKFAKSLSKLKLFKDKFDKLNVEFKELKEKNSELETLNFSSAQKEENVEIRIAALSKENEKLLHQVQLCNEKNKHELDQSNYIISQLRERIALSEEECFRIQQELQEYKQTWEQSNISYELQKEDNVRLRIKMKEIQEQMESYKIKVAELNSEISQLKNENVHWRQEVENLREHSNMLLSDNDTYQILIEKLTTSKTSLEQKLSEAKESFDTELKLLKSEHDKELKKSKSVSENIYPDPKHVKDLEEECILMKTRCLEMQKHTETIEQEYNASLRKQNLLEKEKIYLQQQLVEKNSELQTCRNKLNDCMKYEELVQSDSLDSPTPNLEEIQAENRAYKLKLDSLSQELSLMNQNFQILQQDCILKEDSYKEQITQLQLQLQEKSQVPLSLPQDNTSLERELQQAMASLHHQGLRCEELSLEVSKLLEERNMLKWKLQQTSHHPLIRETADTSDAPSSELISVKVDNASANADFATLHARLNESERNCQQLRQANEALDRALVSERDQRKIIEEELGYAKDHFTEETKASDEYRILLEDANEPEYFAETNFAISRTVSTHAHKFRRWLRGRRLALFFVSMLISKNARLTMGICTSCFKPSDPPYTTPTEEERRQKMTEAAEKRLKEQERRGLKDEASVRRFEQSKAHSQKVDEATNKNDADGPLRWQVT</sequence>
<feature type="coiled-coil region" evidence="4">
    <location>
        <begin position="118"/>
        <end position="163"/>
    </location>
</feature>
<keyword evidence="7" id="KW-1185">Reference proteome</keyword>
<evidence type="ECO:0000313" key="7">
    <source>
        <dbReference type="Proteomes" id="UP000827092"/>
    </source>
</evidence>
<evidence type="ECO:0000256" key="4">
    <source>
        <dbReference type="SAM" id="Coils"/>
    </source>
</evidence>
<dbReference type="PANTHER" id="PTHR18887:SF5">
    <property type="entry name" value="GOLGIN SUBFAMILY B MEMBER 1-LIKE"/>
    <property type="match status" value="1"/>
</dbReference>
<keyword evidence="3" id="KW-0449">Lipoprotein</keyword>
<reference evidence="6 7" key="1">
    <citation type="journal article" date="2022" name="Nat. Ecol. Evol.">
        <title>A masculinizing supergene underlies an exaggerated male reproductive morph in a spider.</title>
        <authorList>
            <person name="Hendrickx F."/>
            <person name="De Corte Z."/>
            <person name="Sonet G."/>
            <person name="Van Belleghem S.M."/>
            <person name="Kostlbacher S."/>
            <person name="Vangestel C."/>
        </authorList>
    </citation>
    <scope>NUCLEOTIDE SEQUENCE [LARGE SCALE GENOMIC DNA]</scope>
    <source>
        <strain evidence="6">W744_W776</strain>
    </source>
</reference>
<feature type="coiled-coil region" evidence="4">
    <location>
        <begin position="2087"/>
        <end position="2114"/>
    </location>
</feature>
<feature type="coiled-coil region" evidence="4">
    <location>
        <begin position="1334"/>
        <end position="1565"/>
    </location>
</feature>
<accession>A0AAV6VV65</accession>
<dbReference type="Proteomes" id="UP000827092">
    <property type="component" value="Unassembled WGS sequence"/>
</dbReference>
<evidence type="ECO:0000256" key="2">
    <source>
        <dbReference type="ARBA" id="ARBA00023139"/>
    </source>
</evidence>
<dbReference type="Gene3D" id="1.10.287.1490">
    <property type="match status" value="2"/>
</dbReference>
<feature type="region of interest" description="Disordered" evidence="5">
    <location>
        <begin position="77"/>
        <end position="115"/>
    </location>
</feature>
<feature type="coiled-coil region" evidence="4">
    <location>
        <begin position="2502"/>
        <end position="2561"/>
    </location>
</feature>
<feature type="coiled-coil region" evidence="4">
    <location>
        <begin position="2648"/>
        <end position="2689"/>
    </location>
</feature>
<dbReference type="InterPro" id="IPR031632">
    <property type="entry name" value="SVIP"/>
</dbReference>
<feature type="coiled-coil region" evidence="4">
    <location>
        <begin position="568"/>
        <end position="676"/>
    </location>
</feature>
<feature type="coiled-coil region" evidence="4">
    <location>
        <begin position="1740"/>
        <end position="1956"/>
    </location>
</feature>
<dbReference type="PANTHER" id="PTHR18887">
    <property type="entry name" value="GOLGI-ASSOCIATED PROTEIN GCP360-RELATED"/>
    <property type="match status" value="1"/>
</dbReference>
<keyword evidence="1" id="KW-0519">Myristate</keyword>
<organism evidence="6 7">
    <name type="scientific">Oedothorax gibbosus</name>
    <dbReference type="NCBI Taxonomy" id="931172"/>
    <lineage>
        <taxon>Eukaryota</taxon>
        <taxon>Metazoa</taxon>
        <taxon>Ecdysozoa</taxon>
        <taxon>Arthropoda</taxon>
        <taxon>Chelicerata</taxon>
        <taxon>Arachnida</taxon>
        <taxon>Araneae</taxon>
        <taxon>Araneomorphae</taxon>
        <taxon>Entelegynae</taxon>
        <taxon>Araneoidea</taxon>
        <taxon>Linyphiidae</taxon>
        <taxon>Erigoninae</taxon>
        <taxon>Oedothorax</taxon>
    </lineage>
</organism>
<evidence type="ECO:0000256" key="3">
    <source>
        <dbReference type="ARBA" id="ARBA00023288"/>
    </source>
</evidence>
<dbReference type="EMBL" id="JAFNEN010000015">
    <property type="protein sequence ID" value="KAG8200505.1"/>
    <property type="molecule type" value="Genomic_DNA"/>
</dbReference>
<gene>
    <name evidence="6" type="ORF">JTE90_000582</name>
</gene>
<feature type="coiled-coil region" evidence="4">
    <location>
        <begin position="1645"/>
        <end position="1679"/>
    </location>
</feature>
<feature type="coiled-coil region" evidence="4">
    <location>
        <begin position="758"/>
        <end position="1060"/>
    </location>
</feature>
<feature type="compositionally biased region" description="Basic and acidic residues" evidence="5">
    <location>
        <begin position="2783"/>
        <end position="2836"/>
    </location>
</feature>
<dbReference type="GO" id="GO:0005794">
    <property type="term" value="C:Golgi apparatus"/>
    <property type="evidence" value="ECO:0007669"/>
    <property type="project" value="InterPro"/>
</dbReference>
<feature type="coiled-coil region" evidence="4">
    <location>
        <begin position="205"/>
        <end position="232"/>
    </location>
</feature>
<evidence type="ECO:0000256" key="1">
    <source>
        <dbReference type="ARBA" id="ARBA00022707"/>
    </source>
</evidence>
<keyword evidence="4" id="KW-0175">Coiled coil</keyword>
<keyword evidence="2" id="KW-0564">Palmitate</keyword>
<comment type="caution">
    <text evidence="6">The sequence shown here is derived from an EMBL/GenBank/DDBJ whole genome shotgun (WGS) entry which is preliminary data.</text>
</comment>
<feature type="region of interest" description="Disordered" evidence="5">
    <location>
        <begin position="2773"/>
        <end position="2843"/>
    </location>
</feature>
<proteinExistence type="predicted"/>
<dbReference type="SUPFAM" id="SSF57997">
    <property type="entry name" value="Tropomyosin"/>
    <property type="match status" value="1"/>
</dbReference>
<feature type="region of interest" description="Disordered" evidence="5">
    <location>
        <begin position="1"/>
        <end position="36"/>
    </location>
</feature>
<name>A0AAV6VV65_9ARAC</name>
<evidence type="ECO:0000256" key="5">
    <source>
        <dbReference type="SAM" id="MobiDB-lite"/>
    </source>
</evidence>
<feature type="coiled-coil region" evidence="4">
    <location>
        <begin position="276"/>
        <end position="518"/>
    </location>
</feature>
<feature type="coiled-coil region" evidence="4">
    <location>
        <begin position="1121"/>
        <end position="1246"/>
    </location>
</feature>
<feature type="coiled-coil region" evidence="4">
    <location>
        <begin position="2157"/>
        <end position="2384"/>
    </location>
</feature>
<dbReference type="InterPro" id="IPR026202">
    <property type="entry name" value="GOLGB1"/>
</dbReference>